<feature type="compositionally biased region" description="Polar residues" evidence="10">
    <location>
        <begin position="931"/>
        <end position="945"/>
    </location>
</feature>
<feature type="compositionally biased region" description="Basic and acidic residues" evidence="10">
    <location>
        <begin position="242"/>
        <end position="260"/>
    </location>
</feature>
<reference evidence="12 13" key="1">
    <citation type="journal article" date="2015" name="Genome Biol. Evol.">
        <title>Phylogenomic analyses indicate that early fungi evolved digesting cell walls of algal ancestors of land plants.</title>
        <authorList>
            <person name="Chang Y."/>
            <person name="Wang S."/>
            <person name="Sekimoto S."/>
            <person name="Aerts A.L."/>
            <person name="Choi C."/>
            <person name="Clum A."/>
            <person name="LaButti K.M."/>
            <person name="Lindquist E.A."/>
            <person name="Yee Ngan C."/>
            <person name="Ohm R.A."/>
            <person name="Salamov A.A."/>
            <person name="Grigoriev I.V."/>
            <person name="Spatafora J.W."/>
            <person name="Berbee M.L."/>
        </authorList>
    </citation>
    <scope>NUCLEOTIDE SEQUENCE [LARGE SCALE GENOMIC DNA]</scope>
    <source>
        <strain evidence="12 13">JEL478</strain>
    </source>
</reference>
<dbReference type="InterPro" id="IPR000640">
    <property type="entry name" value="EFG_V-like"/>
</dbReference>
<feature type="region of interest" description="Disordered" evidence="10">
    <location>
        <begin position="90"/>
        <end position="118"/>
    </location>
</feature>
<dbReference type="GO" id="GO:0005525">
    <property type="term" value="F:GTP binding"/>
    <property type="evidence" value="ECO:0007669"/>
    <property type="project" value="UniProtKB-KW"/>
</dbReference>
<dbReference type="CDD" id="cd01885">
    <property type="entry name" value="EF2"/>
    <property type="match status" value="1"/>
</dbReference>
<dbReference type="InterPro" id="IPR041095">
    <property type="entry name" value="EFG_II"/>
</dbReference>
<evidence type="ECO:0000256" key="5">
    <source>
        <dbReference type="ARBA" id="ARBA00022801"/>
    </source>
</evidence>
<dbReference type="EMBL" id="KQ965733">
    <property type="protein sequence ID" value="KXS21129.1"/>
    <property type="molecule type" value="Genomic_DNA"/>
</dbReference>
<comment type="catalytic activity">
    <reaction evidence="7">
        <text>GTP + H2O = GDP + phosphate + H(+)</text>
        <dbReference type="Rhea" id="RHEA:19669"/>
        <dbReference type="ChEBI" id="CHEBI:15377"/>
        <dbReference type="ChEBI" id="CHEBI:15378"/>
        <dbReference type="ChEBI" id="CHEBI:37565"/>
        <dbReference type="ChEBI" id="CHEBI:43474"/>
        <dbReference type="ChEBI" id="CHEBI:58189"/>
    </reaction>
</comment>
<dbReference type="Pfam" id="PF03144">
    <property type="entry name" value="GTP_EFTU_D2"/>
    <property type="match status" value="1"/>
</dbReference>
<gene>
    <name evidence="12" type="ORF">M427DRAFT_51402</name>
</gene>
<dbReference type="SMART" id="SM00838">
    <property type="entry name" value="EFG_C"/>
    <property type="match status" value="1"/>
</dbReference>
<keyword evidence="5 12" id="KW-0378">Hydrolase</keyword>
<organism evidence="12 13">
    <name type="scientific">Gonapodya prolifera (strain JEL478)</name>
    <name type="common">Monoblepharis prolifera</name>
    <dbReference type="NCBI Taxonomy" id="1344416"/>
    <lineage>
        <taxon>Eukaryota</taxon>
        <taxon>Fungi</taxon>
        <taxon>Fungi incertae sedis</taxon>
        <taxon>Chytridiomycota</taxon>
        <taxon>Chytridiomycota incertae sedis</taxon>
        <taxon>Monoblepharidomycetes</taxon>
        <taxon>Monoblepharidales</taxon>
        <taxon>Gonapodyaceae</taxon>
        <taxon>Gonapodya</taxon>
    </lineage>
</organism>
<dbReference type="Proteomes" id="UP000070544">
    <property type="component" value="Unassembled WGS sequence"/>
</dbReference>
<name>A0A139AWQ3_GONPJ</name>
<dbReference type="GO" id="GO:0042256">
    <property type="term" value="P:cytosolic ribosome assembly"/>
    <property type="evidence" value="ECO:0007669"/>
    <property type="project" value="TreeGrafter"/>
</dbReference>
<accession>A0A139AWQ3</accession>
<dbReference type="FunFam" id="3.90.1430.10:FF:000002">
    <property type="entry name" value="Elongation factor like GTPase 1"/>
    <property type="match status" value="1"/>
</dbReference>
<evidence type="ECO:0000256" key="9">
    <source>
        <dbReference type="ARBA" id="ARBA00081809"/>
    </source>
</evidence>
<feature type="domain" description="Tr-type G" evidence="11">
    <location>
        <begin position="17"/>
        <end position="313"/>
    </location>
</feature>
<dbReference type="InterPro" id="IPR005225">
    <property type="entry name" value="Small_GTP-bd"/>
</dbReference>
<dbReference type="InterPro" id="IPR004161">
    <property type="entry name" value="EFTu-like_2"/>
</dbReference>
<dbReference type="InterPro" id="IPR009000">
    <property type="entry name" value="Transl_B-barrel_sf"/>
</dbReference>
<dbReference type="Gene3D" id="3.30.70.240">
    <property type="match status" value="1"/>
</dbReference>
<dbReference type="SUPFAM" id="SSF54211">
    <property type="entry name" value="Ribosomal protein S5 domain 2-like"/>
    <property type="match status" value="1"/>
</dbReference>
<evidence type="ECO:0000313" key="13">
    <source>
        <dbReference type="Proteomes" id="UP000070544"/>
    </source>
</evidence>
<evidence type="ECO:0000259" key="11">
    <source>
        <dbReference type="PROSITE" id="PS51722"/>
    </source>
</evidence>
<feature type="region of interest" description="Disordered" evidence="10">
    <location>
        <begin position="914"/>
        <end position="945"/>
    </location>
</feature>
<comment type="subcellular location">
    <subcellularLocation>
        <location evidence="1">Cytoplasm</location>
    </subcellularLocation>
</comment>
<dbReference type="PROSITE" id="PS51722">
    <property type="entry name" value="G_TR_2"/>
    <property type="match status" value="1"/>
</dbReference>
<feature type="region of interest" description="Disordered" evidence="10">
    <location>
        <begin position="232"/>
        <end position="266"/>
    </location>
</feature>
<dbReference type="Gene3D" id="2.40.30.10">
    <property type="entry name" value="Translation factors"/>
    <property type="match status" value="1"/>
</dbReference>
<dbReference type="Gene3D" id="3.30.70.870">
    <property type="entry name" value="Elongation Factor G (Translational Gtpase), domain 3"/>
    <property type="match status" value="1"/>
</dbReference>
<dbReference type="PRINTS" id="PR00315">
    <property type="entry name" value="ELONGATNFCT"/>
</dbReference>
<dbReference type="InterPro" id="IPR035647">
    <property type="entry name" value="EFG_III/V"/>
</dbReference>
<dbReference type="Gene3D" id="3.30.230.10">
    <property type="match status" value="1"/>
</dbReference>
<dbReference type="CDD" id="cd04096">
    <property type="entry name" value="eEF2_snRNP_like_C"/>
    <property type="match status" value="1"/>
</dbReference>
<dbReference type="Pfam" id="PF14492">
    <property type="entry name" value="EFG_III"/>
    <property type="match status" value="1"/>
</dbReference>
<dbReference type="OrthoDB" id="364892at2759"/>
<dbReference type="PANTHER" id="PTHR42908:SF3">
    <property type="entry name" value="ELONGATION FACTOR-LIKE GTPASE 1"/>
    <property type="match status" value="1"/>
</dbReference>
<evidence type="ECO:0000256" key="1">
    <source>
        <dbReference type="ARBA" id="ARBA00004496"/>
    </source>
</evidence>
<dbReference type="InterPro" id="IPR000795">
    <property type="entry name" value="T_Tr_GTP-bd_dom"/>
</dbReference>
<dbReference type="CDD" id="cd16268">
    <property type="entry name" value="EF2_II"/>
    <property type="match status" value="1"/>
</dbReference>
<evidence type="ECO:0000256" key="10">
    <source>
        <dbReference type="SAM" id="MobiDB-lite"/>
    </source>
</evidence>
<dbReference type="NCBIfam" id="TIGR00231">
    <property type="entry name" value="small_GTP"/>
    <property type="match status" value="1"/>
</dbReference>
<dbReference type="CDD" id="cd01681">
    <property type="entry name" value="aeEF2_snRNP_like_IV"/>
    <property type="match status" value="1"/>
</dbReference>
<dbReference type="GO" id="GO:0043022">
    <property type="term" value="F:ribosome binding"/>
    <property type="evidence" value="ECO:0007669"/>
    <property type="project" value="TreeGrafter"/>
</dbReference>
<evidence type="ECO:0000313" key="12">
    <source>
        <dbReference type="EMBL" id="KXS21129.1"/>
    </source>
</evidence>
<dbReference type="SUPFAM" id="SSF50447">
    <property type="entry name" value="Translation proteins"/>
    <property type="match status" value="1"/>
</dbReference>
<feature type="compositionally biased region" description="Low complexity" evidence="10">
    <location>
        <begin position="90"/>
        <end position="113"/>
    </location>
</feature>
<dbReference type="InterPro" id="IPR020568">
    <property type="entry name" value="Ribosomal_Su5_D2-typ_SF"/>
</dbReference>
<dbReference type="FunFam" id="3.30.70.870:FF:000002">
    <property type="entry name" value="Translation elongation factor 2"/>
    <property type="match status" value="1"/>
</dbReference>
<dbReference type="OMA" id="FARCDIQ"/>
<feature type="region of interest" description="Disordered" evidence="10">
    <location>
        <begin position="758"/>
        <end position="791"/>
    </location>
</feature>
<dbReference type="GO" id="GO:1990904">
    <property type="term" value="C:ribonucleoprotein complex"/>
    <property type="evidence" value="ECO:0007669"/>
    <property type="project" value="TreeGrafter"/>
</dbReference>
<dbReference type="PANTHER" id="PTHR42908">
    <property type="entry name" value="TRANSLATION ELONGATION FACTOR-RELATED"/>
    <property type="match status" value="1"/>
</dbReference>
<dbReference type="Gene3D" id="3.40.50.300">
    <property type="entry name" value="P-loop containing nucleotide triphosphate hydrolases"/>
    <property type="match status" value="1"/>
</dbReference>
<keyword evidence="6" id="KW-0342">GTP-binding</keyword>
<dbReference type="SUPFAM" id="SSF52540">
    <property type="entry name" value="P-loop containing nucleoside triphosphate hydrolases"/>
    <property type="match status" value="1"/>
</dbReference>
<keyword evidence="3" id="KW-0690">Ribosome biogenesis</keyword>
<evidence type="ECO:0000256" key="4">
    <source>
        <dbReference type="ARBA" id="ARBA00022741"/>
    </source>
</evidence>
<dbReference type="FunFam" id="3.30.70.240:FF:000006">
    <property type="entry name" value="Elongation factor like GTPase 1"/>
    <property type="match status" value="1"/>
</dbReference>
<evidence type="ECO:0000256" key="8">
    <source>
        <dbReference type="ARBA" id="ARBA00068031"/>
    </source>
</evidence>
<dbReference type="Pfam" id="PF00679">
    <property type="entry name" value="EFG_C"/>
    <property type="match status" value="1"/>
</dbReference>
<dbReference type="GO" id="GO:0005829">
    <property type="term" value="C:cytosol"/>
    <property type="evidence" value="ECO:0007669"/>
    <property type="project" value="TreeGrafter"/>
</dbReference>
<keyword evidence="4" id="KW-0547">Nucleotide-binding</keyword>
<dbReference type="Pfam" id="PF25118">
    <property type="entry name" value="EFL1"/>
    <property type="match status" value="1"/>
</dbReference>
<evidence type="ECO:0000256" key="3">
    <source>
        <dbReference type="ARBA" id="ARBA00022517"/>
    </source>
</evidence>
<keyword evidence="2" id="KW-0963">Cytoplasm</keyword>
<evidence type="ECO:0000256" key="6">
    <source>
        <dbReference type="ARBA" id="ARBA00023134"/>
    </source>
</evidence>
<dbReference type="CDD" id="cd16261">
    <property type="entry name" value="EF2_snRNP_III"/>
    <property type="match status" value="1"/>
</dbReference>
<dbReference type="SUPFAM" id="SSF54980">
    <property type="entry name" value="EF-G C-terminal domain-like"/>
    <property type="match status" value="2"/>
</dbReference>
<keyword evidence="13" id="KW-1185">Reference proteome</keyword>
<dbReference type="FunFam" id="3.40.50.300:FF:000746">
    <property type="entry name" value="Ribosome assembly protein 1"/>
    <property type="match status" value="1"/>
</dbReference>
<dbReference type="InterPro" id="IPR027417">
    <property type="entry name" value="P-loop_NTPase"/>
</dbReference>
<dbReference type="InterPro" id="IPR056752">
    <property type="entry name" value="EFL1"/>
</dbReference>
<evidence type="ECO:0000256" key="2">
    <source>
        <dbReference type="ARBA" id="ARBA00022490"/>
    </source>
</evidence>
<dbReference type="Gene3D" id="3.90.1430.10">
    <property type="entry name" value="Yeast translation eEF2 (G' domain)"/>
    <property type="match status" value="1"/>
</dbReference>
<dbReference type="GO" id="GO:0003924">
    <property type="term" value="F:GTPase activity"/>
    <property type="evidence" value="ECO:0007669"/>
    <property type="project" value="InterPro"/>
</dbReference>
<dbReference type="InterPro" id="IPR014721">
    <property type="entry name" value="Ribsml_uS5_D2-typ_fold_subgr"/>
</dbReference>
<dbReference type="AlphaFoldDB" id="A0A139AWQ3"/>
<proteinExistence type="predicted"/>
<protein>
    <recommendedName>
        <fullName evidence="8">Ribosome assembly protein 1</fullName>
    </recommendedName>
    <alternativeName>
        <fullName evidence="9">Elongation factor-like 1</fullName>
    </alternativeName>
</protein>
<evidence type="ECO:0000256" key="7">
    <source>
        <dbReference type="ARBA" id="ARBA00048548"/>
    </source>
</evidence>
<dbReference type="Pfam" id="PF00009">
    <property type="entry name" value="GTP_EFTU"/>
    <property type="match status" value="1"/>
</dbReference>
<sequence length="1221" mass="135125">MSGSILENLQRLQRDQTQIRNICILAHVDHGKTTLSDRLIATNGIISTKLAGKIRYLDSREDEQIRGITMKSSGISLYFKVVSGGAAQQTQAQRAQDAADGGAASPPGQSPTSDLNTPHPTARDYIINLIDSPGHVDFSSEVSTASRLCDGALVLVDVVEGVQTQTYTVLRQAWEENLRPILVLNKIDRLVTELRMTTMEAHARLAQIVERVNAIVGGLFAGEKQKKINRMAEGDQTSPVAEGRDRVPVEGQESRSAKENMDDEYVEDEEEEDADLYFAPEQGNVIFASAGDGWAFRLSHFAHLYATRLKINERHLLRHLWGDYYLDPKSRRVLATKHLKGRQLKTMFAQFVLDNIWAIYEAVMISHDRERITKIATSLGLKLLPRDLSSKDHRSLVQTMFLQWLPLSSAVLLAAVELVPDPRTAQRLRMAGILGMITGSTNTALMSYGMKGREVEFPPLPDDTSQVERSICDCKDGADVPVVAYVSKMFHVPKNLIVEGKQAVDAAADLRERRREVARRREMEQRAESGDASYVEDPLATKTTTEPQEDAVIAFARVFSGTLRPGQEIYVLSPKYDPRKPNTSHYVRVTISALYLMMGRELQELDSVPAGNICGIAGLEGHVIKTATLSSSLDCPSFGQLKIAAQPILRVAVEPAVPGKDSMAKLEEGLKMLNQSDPVIEVVVQETGENVIVAAGELHLERCLKDLRERYARIPIRASAPIVPFRETISNQPAVQYGIQSTRDEATGQGMDEAKLDERTSSGNDIDDIPLTRRGPHVEREPTAPLPQGTVLTSSSNRQFFVRVRCVPLPQNVTDFLAENGSSIRAVVEGRSTRRAKSHTDRDSTGKDNLDEISAEFMKSLRKEWWDAYKNSSISVEYGEEAWMSLVDSLWSFGPRKWGSNMLVNGVKGFRRPPWGATSNSAANGKRSKATPVTETDVSSPLSEPHLASQNNFTSVAHPKVEIVDTEVALSEVPASESSFDPAIEIASGDVDRSQDALNRNDARVFEGNIETGFQLATLNGPLCAEPLTGCCFILEEVKVLSPDKDGEENPTQKTSLAGHVISTVKEACRSSFLQWSPRLALAMYSCEIQADAEVLGKVYAVIAKRRGRILSEELQEGTSSELFTIKAVLPIVESFGFADDLRKRTSGAANPQLIFSGYEVLDQDPFWVPTTEEELEDLGEKADRENLARRYMDSVRSRKGMFVERKIVANPDKQKTHKQK</sequence>
<dbReference type="STRING" id="1344416.A0A139AWQ3"/>